<dbReference type="EC" id="2.-.-.-" evidence="9"/>
<protein>
    <submittedName>
        <fullName evidence="9">L,D-transpeptidase</fullName>
        <ecNumber evidence="9">2.-.-.-</ecNumber>
    </submittedName>
</protein>
<keyword evidence="5 6" id="KW-0961">Cell wall biogenesis/degradation</keyword>
<keyword evidence="10" id="KW-1185">Reference proteome</keyword>
<dbReference type="PROSITE" id="PS52029">
    <property type="entry name" value="LD_TPASE"/>
    <property type="match status" value="1"/>
</dbReference>
<dbReference type="InterPro" id="IPR038063">
    <property type="entry name" value="Transpep_catalytic_dom"/>
</dbReference>
<accession>A0ABU6ADY1</accession>
<evidence type="ECO:0000256" key="5">
    <source>
        <dbReference type="ARBA" id="ARBA00023316"/>
    </source>
</evidence>
<dbReference type="Pfam" id="PF03734">
    <property type="entry name" value="YkuD"/>
    <property type="match status" value="1"/>
</dbReference>
<dbReference type="CDD" id="cd16913">
    <property type="entry name" value="YkuD_like"/>
    <property type="match status" value="1"/>
</dbReference>
<organism evidence="9 10">
    <name type="scientific">Saccharopolyspora mangrovi</name>
    <dbReference type="NCBI Taxonomy" id="3082379"/>
    <lineage>
        <taxon>Bacteria</taxon>
        <taxon>Bacillati</taxon>
        <taxon>Actinomycetota</taxon>
        <taxon>Actinomycetes</taxon>
        <taxon>Pseudonocardiales</taxon>
        <taxon>Pseudonocardiaceae</taxon>
        <taxon>Saccharopolyspora</taxon>
    </lineage>
</organism>
<feature type="signal peptide" evidence="7">
    <location>
        <begin position="1"/>
        <end position="33"/>
    </location>
</feature>
<dbReference type="EMBL" id="JAWLNX010000013">
    <property type="protein sequence ID" value="MEB3369525.1"/>
    <property type="molecule type" value="Genomic_DNA"/>
</dbReference>
<dbReference type="InterPro" id="IPR050979">
    <property type="entry name" value="LD-transpeptidase"/>
</dbReference>
<dbReference type="Proteomes" id="UP001327093">
    <property type="component" value="Unassembled WGS sequence"/>
</dbReference>
<comment type="pathway">
    <text evidence="1 6">Cell wall biogenesis; peptidoglycan biosynthesis.</text>
</comment>
<keyword evidence="3 6" id="KW-0133">Cell shape</keyword>
<dbReference type="RefSeq" id="WP_324267012.1">
    <property type="nucleotide sequence ID" value="NZ_JAWLNX010000013.1"/>
</dbReference>
<proteinExistence type="predicted"/>
<evidence type="ECO:0000256" key="6">
    <source>
        <dbReference type="PROSITE-ProRule" id="PRU01373"/>
    </source>
</evidence>
<feature type="active site" description="Nucleophile" evidence="6">
    <location>
        <position position="244"/>
    </location>
</feature>
<evidence type="ECO:0000256" key="2">
    <source>
        <dbReference type="ARBA" id="ARBA00022679"/>
    </source>
</evidence>
<comment type="caution">
    <text evidence="9">The sequence shown here is derived from an EMBL/GenBank/DDBJ whole genome shotgun (WGS) entry which is preliminary data.</text>
</comment>
<evidence type="ECO:0000256" key="7">
    <source>
        <dbReference type="SAM" id="SignalP"/>
    </source>
</evidence>
<feature type="chain" id="PRO_5046708678" evidence="7">
    <location>
        <begin position="34"/>
        <end position="267"/>
    </location>
</feature>
<feature type="active site" description="Proton donor/acceptor" evidence="6">
    <location>
        <position position="228"/>
    </location>
</feature>
<feature type="domain" description="L,D-TPase catalytic" evidence="8">
    <location>
        <begin position="149"/>
        <end position="267"/>
    </location>
</feature>
<dbReference type="GO" id="GO:0016740">
    <property type="term" value="F:transferase activity"/>
    <property type="evidence" value="ECO:0007669"/>
    <property type="project" value="UniProtKB-KW"/>
</dbReference>
<evidence type="ECO:0000313" key="10">
    <source>
        <dbReference type="Proteomes" id="UP001327093"/>
    </source>
</evidence>
<evidence type="ECO:0000313" key="9">
    <source>
        <dbReference type="EMBL" id="MEB3369525.1"/>
    </source>
</evidence>
<keyword evidence="2 9" id="KW-0808">Transferase</keyword>
<dbReference type="SUPFAM" id="SSF141523">
    <property type="entry name" value="L,D-transpeptidase catalytic domain-like"/>
    <property type="match status" value="1"/>
</dbReference>
<evidence type="ECO:0000256" key="1">
    <source>
        <dbReference type="ARBA" id="ARBA00004752"/>
    </source>
</evidence>
<evidence type="ECO:0000259" key="8">
    <source>
        <dbReference type="PROSITE" id="PS52029"/>
    </source>
</evidence>
<dbReference type="InterPro" id="IPR005490">
    <property type="entry name" value="LD_TPept_cat_dom"/>
</dbReference>
<keyword evidence="7" id="KW-0732">Signal</keyword>
<reference evidence="9 10" key="1">
    <citation type="submission" date="2023-10" db="EMBL/GenBank/DDBJ databases">
        <title>Saccharopolyspora sp. nov., isolated from mangrove soil.</title>
        <authorList>
            <person name="Lu Y."/>
            <person name="Liu W."/>
        </authorList>
    </citation>
    <scope>NUCLEOTIDE SEQUENCE [LARGE SCALE GENOMIC DNA]</scope>
    <source>
        <strain evidence="9 10">S2-29</strain>
    </source>
</reference>
<sequence>MSLRRTAGGTARVVRALTAAALGLACVALTGCAGTAPTERPPYAMAKADLGMQADATTFTEFPTAPADPAPGGDTEGVVLRVLSDVAVHQSPDGPVFAKLPAKQLNNPTWVPVIAERGKWAQVLLPSRPNGTTGWVLEDEQTQRARTPYAVDVEVDARRLTVRRDGGVIGQWVVGVGASDSPTPRGRTYIMAAIEETVTKFSPIILPLGIHSNTFSTYGGGPGTVALHTWPDPAVFGQASSDGCVRVPADALRLLATLPLGTLVHLR</sequence>
<keyword evidence="4 6" id="KW-0573">Peptidoglycan synthesis</keyword>
<name>A0ABU6ADY1_9PSEU</name>
<dbReference type="Gene3D" id="2.40.440.10">
    <property type="entry name" value="L,D-transpeptidase catalytic domain-like"/>
    <property type="match status" value="1"/>
</dbReference>
<evidence type="ECO:0000256" key="3">
    <source>
        <dbReference type="ARBA" id="ARBA00022960"/>
    </source>
</evidence>
<dbReference type="PROSITE" id="PS51257">
    <property type="entry name" value="PROKAR_LIPOPROTEIN"/>
    <property type="match status" value="1"/>
</dbReference>
<dbReference type="PANTHER" id="PTHR30582:SF2">
    <property type="entry name" value="L,D-TRANSPEPTIDASE YCIB-RELATED"/>
    <property type="match status" value="1"/>
</dbReference>
<dbReference type="PANTHER" id="PTHR30582">
    <property type="entry name" value="L,D-TRANSPEPTIDASE"/>
    <property type="match status" value="1"/>
</dbReference>
<evidence type="ECO:0000256" key="4">
    <source>
        <dbReference type="ARBA" id="ARBA00022984"/>
    </source>
</evidence>
<gene>
    <name evidence="9" type="ORF">R4I43_19110</name>
</gene>